<dbReference type="Proteomes" id="UP000193622">
    <property type="component" value="Unassembled WGS sequence"/>
</dbReference>
<comment type="caution">
    <text evidence="1">The sequence shown here is derived from an EMBL/GenBank/DDBJ whole genome shotgun (WGS) entry which is preliminary data.</text>
</comment>
<dbReference type="AlphaFoldDB" id="A0A1X1WCX8"/>
<protein>
    <recommendedName>
        <fullName evidence="3">ANTAR domain-containing protein</fullName>
    </recommendedName>
</protein>
<gene>
    <name evidence="1" type="ORF">AWC12_23130</name>
</gene>
<sequence>MALGTHPVLRRSPYHDSRRTLCAAEGVLVALAHCSLDDAFLDIIGTARRHNVAPLRLATALVSRVQGDPGQETDEAVRFAIDEAWGALLTKPSHLVAVEARS</sequence>
<dbReference type="EMBL" id="LQPC01000047">
    <property type="protein sequence ID" value="ORV84352.1"/>
    <property type="molecule type" value="Genomic_DNA"/>
</dbReference>
<name>A0A1X1WCX8_MYCIR</name>
<reference evidence="1 2" key="1">
    <citation type="submission" date="2016-01" db="EMBL/GenBank/DDBJ databases">
        <title>The new phylogeny of the genus Mycobacterium.</title>
        <authorList>
            <person name="Tarcisio F."/>
            <person name="Conor M."/>
            <person name="Antonella G."/>
            <person name="Elisabetta G."/>
            <person name="Giulia F.S."/>
            <person name="Sara T."/>
            <person name="Anna F."/>
            <person name="Clotilde B."/>
            <person name="Roberto B."/>
            <person name="Veronica D.S."/>
            <person name="Fabio R."/>
            <person name="Monica P."/>
            <person name="Olivier J."/>
            <person name="Enrico T."/>
            <person name="Nicola S."/>
        </authorList>
    </citation>
    <scope>NUCLEOTIDE SEQUENCE [LARGE SCALE GENOMIC DNA]</scope>
    <source>
        <strain evidence="1 2">DSM 45541</strain>
    </source>
</reference>
<organism evidence="1 2">
    <name type="scientific">Mycolicibacterium iranicum</name>
    <name type="common">Mycobacterium iranicum</name>
    <dbReference type="NCBI Taxonomy" id="912594"/>
    <lineage>
        <taxon>Bacteria</taxon>
        <taxon>Bacillati</taxon>
        <taxon>Actinomycetota</taxon>
        <taxon>Actinomycetes</taxon>
        <taxon>Mycobacteriales</taxon>
        <taxon>Mycobacteriaceae</taxon>
        <taxon>Mycolicibacterium</taxon>
    </lineage>
</organism>
<evidence type="ECO:0000313" key="2">
    <source>
        <dbReference type="Proteomes" id="UP000193622"/>
    </source>
</evidence>
<proteinExistence type="predicted"/>
<evidence type="ECO:0000313" key="1">
    <source>
        <dbReference type="EMBL" id="ORV84352.1"/>
    </source>
</evidence>
<evidence type="ECO:0008006" key="3">
    <source>
        <dbReference type="Google" id="ProtNLM"/>
    </source>
</evidence>
<accession>A0A1X1WCX8</accession>